<dbReference type="PROSITE" id="PS50103">
    <property type="entry name" value="ZF_C3H1"/>
    <property type="match status" value="3"/>
</dbReference>
<protein>
    <recommendedName>
        <fullName evidence="6">C3H1-type domain-containing protein</fullName>
    </recommendedName>
</protein>
<keyword evidence="4 5" id="KW-0862">Zinc</keyword>
<feature type="domain" description="C3H1-type" evidence="6">
    <location>
        <begin position="73"/>
        <end position="100"/>
    </location>
</feature>
<gene>
    <name evidence="7" type="ORF">TrRE_jg9308</name>
</gene>
<dbReference type="InterPro" id="IPR013520">
    <property type="entry name" value="Ribonucl_H"/>
</dbReference>
<dbReference type="SUPFAM" id="SSF90229">
    <property type="entry name" value="CCCH zinc finger"/>
    <property type="match status" value="3"/>
</dbReference>
<feature type="zinc finger region" description="C3H1-type" evidence="5">
    <location>
        <begin position="73"/>
        <end position="100"/>
    </location>
</feature>
<dbReference type="Gene3D" id="1.20.120.1350">
    <property type="entry name" value="Pneumovirus matrix protein 2 (M2), zinc-binding domain"/>
    <property type="match status" value="1"/>
</dbReference>
<feature type="domain" description="C3H1-type" evidence="6">
    <location>
        <begin position="39"/>
        <end position="66"/>
    </location>
</feature>
<accession>A0A9W6Z1Y1</accession>
<sequence length="406" mass="45052">MVLCRFDGRCTNRNCTFDHTSTNTNALPTFHQPSQYCAPTGPRPCSFFLRGNCTSGANCKFSHSLPSGLPPAPPTKRICTFFQQGKCTRGEACQYEHGVQVPEKQVPEVGGVGTKRVCSFWIRGACNNGTTCKFLHEGTPDPSKSTAPPRPPPAVVTKTWRDDLTSIYTSHKISGSYSIDVECVASGFGHRDRAVGRIAMVDSNCDLVYDRIVNPKLDGVEVASYLERLTGLNEEICDQGVDLKTAVEGLKEKLPRDALLVGQGIKHDIEWLSLSSGVDFAASFDIADMFKLRVKDKLVDGVPVPRYRFFSLRHTVLALMGVDMQSADHNPVDDAAYSLRLFLKYKDAEEGLLKAVRESVSRAQVTRSFADLWVVIEGVMMGADAYRKVENARFIWRWWGERKGGR</sequence>
<name>A0A9W6Z1Y1_9STRA</name>
<dbReference type="GO" id="GO:0003723">
    <property type="term" value="F:RNA binding"/>
    <property type="evidence" value="ECO:0007669"/>
    <property type="project" value="InterPro"/>
</dbReference>
<evidence type="ECO:0000256" key="4">
    <source>
        <dbReference type="ARBA" id="ARBA00022833"/>
    </source>
</evidence>
<dbReference type="InterPro" id="IPR036855">
    <property type="entry name" value="Znf_CCCH_sf"/>
</dbReference>
<dbReference type="PANTHER" id="PTHR13119:SF12">
    <property type="entry name" value="PROTEIN SUPPRESSOR OF SABLE"/>
    <property type="match status" value="1"/>
</dbReference>
<dbReference type="SMART" id="SM00479">
    <property type="entry name" value="EXOIII"/>
    <property type="match status" value="1"/>
</dbReference>
<evidence type="ECO:0000256" key="5">
    <source>
        <dbReference type="PROSITE-ProRule" id="PRU00723"/>
    </source>
</evidence>
<dbReference type="Gene3D" id="4.10.1000.10">
    <property type="entry name" value="Zinc finger, CCCH-type"/>
    <property type="match status" value="2"/>
</dbReference>
<dbReference type="InterPro" id="IPR045124">
    <property type="entry name" value="Su(sable)-like"/>
</dbReference>
<dbReference type="InterPro" id="IPR036397">
    <property type="entry name" value="RNaseH_sf"/>
</dbReference>
<keyword evidence="2" id="KW-0677">Repeat</keyword>
<keyword evidence="8" id="KW-1185">Reference proteome</keyword>
<dbReference type="GO" id="GO:0045892">
    <property type="term" value="P:negative regulation of DNA-templated transcription"/>
    <property type="evidence" value="ECO:0007669"/>
    <property type="project" value="InterPro"/>
</dbReference>
<proteinExistence type="predicted"/>
<dbReference type="EMBL" id="BRXZ01004313">
    <property type="protein sequence ID" value="GMH46647.1"/>
    <property type="molecule type" value="Genomic_DNA"/>
</dbReference>
<dbReference type="Pfam" id="PF14608">
    <property type="entry name" value="zf-CCCH_2"/>
    <property type="match status" value="1"/>
</dbReference>
<dbReference type="GO" id="GO:0008270">
    <property type="term" value="F:zinc ion binding"/>
    <property type="evidence" value="ECO:0007669"/>
    <property type="project" value="UniProtKB-KW"/>
</dbReference>
<evidence type="ECO:0000256" key="2">
    <source>
        <dbReference type="ARBA" id="ARBA00022737"/>
    </source>
</evidence>
<dbReference type="OrthoDB" id="16516at2759"/>
<dbReference type="Gene3D" id="3.30.420.10">
    <property type="entry name" value="Ribonuclease H-like superfamily/Ribonuclease H"/>
    <property type="match status" value="1"/>
</dbReference>
<feature type="zinc finger region" description="C3H1-type" evidence="5">
    <location>
        <begin position="39"/>
        <end position="66"/>
    </location>
</feature>
<dbReference type="GO" id="GO:0005634">
    <property type="term" value="C:nucleus"/>
    <property type="evidence" value="ECO:0007669"/>
    <property type="project" value="TreeGrafter"/>
</dbReference>
<dbReference type="SUPFAM" id="SSF53098">
    <property type="entry name" value="Ribonuclease H-like"/>
    <property type="match status" value="1"/>
</dbReference>
<comment type="caution">
    <text evidence="7">The sequence shown here is derived from an EMBL/GenBank/DDBJ whole genome shotgun (WGS) entry which is preliminary data.</text>
</comment>
<dbReference type="InterPro" id="IPR041367">
    <property type="entry name" value="Znf-CCCH_4"/>
</dbReference>
<dbReference type="AlphaFoldDB" id="A0A9W6Z1Y1"/>
<evidence type="ECO:0000313" key="8">
    <source>
        <dbReference type="Proteomes" id="UP001165082"/>
    </source>
</evidence>
<keyword evidence="3 5" id="KW-0863">Zinc-finger</keyword>
<feature type="domain" description="C3H1-type" evidence="6">
    <location>
        <begin position="113"/>
        <end position="139"/>
    </location>
</feature>
<evidence type="ECO:0000313" key="7">
    <source>
        <dbReference type="EMBL" id="GMH46647.1"/>
    </source>
</evidence>
<organism evidence="7 8">
    <name type="scientific">Triparma retinervis</name>
    <dbReference type="NCBI Taxonomy" id="2557542"/>
    <lineage>
        <taxon>Eukaryota</taxon>
        <taxon>Sar</taxon>
        <taxon>Stramenopiles</taxon>
        <taxon>Ochrophyta</taxon>
        <taxon>Bolidophyceae</taxon>
        <taxon>Parmales</taxon>
        <taxon>Triparmaceae</taxon>
        <taxon>Triparma</taxon>
    </lineage>
</organism>
<keyword evidence="1 5" id="KW-0479">Metal-binding</keyword>
<feature type="zinc finger region" description="C3H1-type" evidence="5">
    <location>
        <begin position="113"/>
        <end position="139"/>
    </location>
</feature>
<dbReference type="Proteomes" id="UP001165082">
    <property type="component" value="Unassembled WGS sequence"/>
</dbReference>
<dbReference type="InterPro" id="IPR000571">
    <property type="entry name" value="Znf_CCCH"/>
</dbReference>
<dbReference type="SMART" id="SM00356">
    <property type="entry name" value="ZnF_C3H1"/>
    <property type="match status" value="3"/>
</dbReference>
<dbReference type="PANTHER" id="PTHR13119">
    <property type="entry name" value="ZINC FINGER CCCH DOMAIN-CONTAINING PROTEI"/>
    <property type="match status" value="1"/>
</dbReference>
<dbReference type="Pfam" id="PF18044">
    <property type="entry name" value="zf-CCCH_4"/>
    <property type="match status" value="1"/>
</dbReference>
<dbReference type="Pfam" id="PF00642">
    <property type="entry name" value="zf-CCCH"/>
    <property type="match status" value="2"/>
</dbReference>
<evidence type="ECO:0000256" key="3">
    <source>
        <dbReference type="ARBA" id="ARBA00022771"/>
    </source>
</evidence>
<reference evidence="7" key="1">
    <citation type="submission" date="2022-07" db="EMBL/GenBank/DDBJ databases">
        <title>Genome analysis of Parmales, a sister group of diatoms, reveals the evolutionary specialization of diatoms from phago-mixotrophs to photoautotrophs.</title>
        <authorList>
            <person name="Ban H."/>
            <person name="Sato S."/>
            <person name="Yoshikawa S."/>
            <person name="Kazumasa Y."/>
            <person name="Nakamura Y."/>
            <person name="Ichinomiya M."/>
            <person name="Saitoh K."/>
            <person name="Sato N."/>
            <person name="Blanc-Mathieu R."/>
            <person name="Endo H."/>
            <person name="Kuwata A."/>
            <person name="Ogata H."/>
        </authorList>
    </citation>
    <scope>NUCLEOTIDE SEQUENCE</scope>
</reference>
<evidence type="ECO:0000256" key="1">
    <source>
        <dbReference type="ARBA" id="ARBA00022723"/>
    </source>
</evidence>
<evidence type="ECO:0000259" key="6">
    <source>
        <dbReference type="PROSITE" id="PS50103"/>
    </source>
</evidence>
<dbReference type="InterPro" id="IPR012337">
    <property type="entry name" value="RNaseH-like_sf"/>
</dbReference>